<gene>
    <name evidence="1" type="ORF">GIL414_LOCUS54669</name>
</gene>
<comment type="caution">
    <text evidence="1">The sequence shown here is derived from an EMBL/GenBank/DDBJ whole genome shotgun (WGS) entry which is preliminary data.</text>
</comment>
<protein>
    <submittedName>
        <fullName evidence="1">Uncharacterized protein</fullName>
    </submittedName>
</protein>
<evidence type="ECO:0000313" key="1">
    <source>
        <dbReference type="EMBL" id="CAF4957748.1"/>
    </source>
</evidence>
<dbReference type="GO" id="GO:0003697">
    <property type="term" value="F:single-stranded DNA binding"/>
    <property type="evidence" value="ECO:0007669"/>
    <property type="project" value="TreeGrafter"/>
</dbReference>
<dbReference type="GO" id="GO:0070522">
    <property type="term" value="C:ERCC4-ERCC1 complex"/>
    <property type="evidence" value="ECO:0007669"/>
    <property type="project" value="TreeGrafter"/>
</dbReference>
<accession>A0A8S3DA36</accession>
<dbReference type="PANTHER" id="PTHR12749">
    <property type="entry name" value="EXCISION REPAIR CROSS-COMPLEMENTING 1 ERCC1"/>
    <property type="match status" value="1"/>
</dbReference>
<dbReference type="SUPFAM" id="SSF47781">
    <property type="entry name" value="RuvA domain 2-like"/>
    <property type="match status" value="1"/>
</dbReference>
<evidence type="ECO:0000313" key="2">
    <source>
        <dbReference type="Proteomes" id="UP000681720"/>
    </source>
</evidence>
<dbReference type="EMBL" id="CAJOBJ010192184">
    <property type="protein sequence ID" value="CAF4957748.1"/>
    <property type="molecule type" value="Genomic_DNA"/>
</dbReference>
<dbReference type="GO" id="GO:0070914">
    <property type="term" value="P:UV-damage excision repair"/>
    <property type="evidence" value="ECO:0007669"/>
    <property type="project" value="TreeGrafter"/>
</dbReference>
<dbReference type="InterPro" id="IPR010994">
    <property type="entry name" value="RuvA_2-like"/>
</dbReference>
<organism evidence="1 2">
    <name type="scientific">Rotaria magnacalcarata</name>
    <dbReference type="NCBI Taxonomy" id="392030"/>
    <lineage>
        <taxon>Eukaryota</taxon>
        <taxon>Metazoa</taxon>
        <taxon>Spiralia</taxon>
        <taxon>Gnathifera</taxon>
        <taxon>Rotifera</taxon>
        <taxon>Eurotatoria</taxon>
        <taxon>Bdelloidea</taxon>
        <taxon>Philodinida</taxon>
        <taxon>Philodinidae</taxon>
        <taxon>Rotaria</taxon>
    </lineage>
</organism>
<dbReference type="PANTHER" id="PTHR12749:SF0">
    <property type="entry name" value="DNA EXCISION REPAIR PROTEIN ERCC-1"/>
    <property type="match status" value="1"/>
</dbReference>
<proteinExistence type="predicted"/>
<sequence>MDLQQYQSNDFLTKYIDMITEVKSINKTDGQTLLHAFGSLEKILNSSNEQLSVCPGF</sequence>
<dbReference type="InterPro" id="IPR004579">
    <property type="entry name" value="ERCC1/RAD10/SWI10"/>
</dbReference>
<dbReference type="Proteomes" id="UP000681720">
    <property type="component" value="Unassembled WGS sequence"/>
</dbReference>
<dbReference type="GO" id="GO:0000110">
    <property type="term" value="C:nucleotide-excision repair factor 1 complex"/>
    <property type="evidence" value="ECO:0007669"/>
    <property type="project" value="TreeGrafter"/>
</dbReference>
<dbReference type="AlphaFoldDB" id="A0A8S3DA36"/>
<name>A0A8S3DA36_9BILA</name>
<dbReference type="Gene3D" id="1.10.150.20">
    <property type="entry name" value="5' to 3' exonuclease, C-terminal subdomain"/>
    <property type="match status" value="1"/>
</dbReference>
<reference evidence="1" key="1">
    <citation type="submission" date="2021-02" db="EMBL/GenBank/DDBJ databases">
        <authorList>
            <person name="Nowell W R."/>
        </authorList>
    </citation>
    <scope>NUCLEOTIDE SEQUENCE</scope>
</reference>
<dbReference type="GO" id="GO:0006312">
    <property type="term" value="P:mitotic recombination"/>
    <property type="evidence" value="ECO:0007669"/>
    <property type="project" value="TreeGrafter"/>
</dbReference>
<dbReference type="GO" id="GO:0003684">
    <property type="term" value="F:damaged DNA binding"/>
    <property type="evidence" value="ECO:0007669"/>
    <property type="project" value="InterPro"/>
</dbReference>
<feature type="non-terminal residue" evidence="1">
    <location>
        <position position="1"/>
    </location>
</feature>